<keyword evidence="2" id="KW-1185">Reference proteome</keyword>
<organism evidence="1 2">
    <name type="scientific">Portunus trituberculatus</name>
    <name type="common">Swimming crab</name>
    <name type="synonym">Neptunus trituberculatus</name>
    <dbReference type="NCBI Taxonomy" id="210409"/>
    <lineage>
        <taxon>Eukaryota</taxon>
        <taxon>Metazoa</taxon>
        <taxon>Ecdysozoa</taxon>
        <taxon>Arthropoda</taxon>
        <taxon>Crustacea</taxon>
        <taxon>Multicrustacea</taxon>
        <taxon>Malacostraca</taxon>
        <taxon>Eumalacostraca</taxon>
        <taxon>Eucarida</taxon>
        <taxon>Decapoda</taxon>
        <taxon>Pleocyemata</taxon>
        <taxon>Brachyura</taxon>
        <taxon>Eubrachyura</taxon>
        <taxon>Portunoidea</taxon>
        <taxon>Portunidae</taxon>
        <taxon>Portuninae</taxon>
        <taxon>Portunus</taxon>
    </lineage>
</organism>
<evidence type="ECO:0000313" key="2">
    <source>
        <dbReference type="Proteomes" id="UP000324222"/>
    </source>
</evidence>
<proteinExistence type="predicted"/>
<dbReference type="Gene3D" id="3.60.15.10">
    <property type="entry name" value="Ribonuclease Z/Hydroxyacylglutathione hydrolase-like"/>
    <property type="match status" value="1"/>
</dbReference>
<reference evidence="1 2" key="1">
    <citation type="submission" date="2019-05" db="EMBL/GenBank/DDBJ databases">
        <title>Another draft genome of Portunus trituberculatus and its Hox gene families provides insights of decapod evolution.</title>
        <authorList>
            <person name="Jeong J.-H."/>
            <person name="Song I."/>
            <person name="Kim S."/>
            <person name="Choi T."/>
            <person name="Kim D."/>
            <person name="Ryu S."/>
            <person name="Kim W."/>
        </authorList>
    </citation>
    <scope>NUCLEOTIDE SEQUENCE [LARGE SCALE GENOMIC DNA]</scope>
    <source>
        <tissue evidence="1">Muscle</tissue>
    </source>
</reference>
<dbReference type="Proteomes" id="UP000324222">
    <property type="component" value="Unassembled WGS sequence"/>
</dbReference>
<gene>
    <name evidence="1" type="primary">mblac1_0</name>
    <name evidence="1" type="ORF">E2C01_038924</name>
</gene>
<evidence type="ECO:0000313" key="1">
    <source>
        <dbReference type="EMBL" id="MPC45231.1"/>
    </source>
</evidence>
<dbReference type="InterPro" id="IPR036866">
    <property type="entry name" value="RibonucZ/Hydroxyglut_hydro"/>
</dbReference>
<dbReference type="AlphaFoldDB" id="A0A5B7FDE6"/>
<dbReference type="EMBL" id="VSRR010006634">
    <property type="protein sequence ID" value="MPC45231.1"/>
    <property type="molecule type" value="Genomic_DNA"/>
</dbReference>
<name>A0A5B7FDE6_PORTR</name>
<protein>
    <submittedName>
        <fullName evidence="1">Metallo-beta-lactamase domain-containing protein 1</fullName>
    </submittedName>
</protein>
<comment type="caution">
    <text evidence="1">The sequence shown here is derived from an EMBL/GenBank/DDBJ whole genome shotgun (WGS) entry which is preliminary data.</text>
</comment>
<accession>A0A5B7FDE6</accession>
<sequence>MVTHSIKSEPKMSYSVHVLHNGYSYLKDGVMRANCTCTLIKGPNLVIVDTMTAWDKDVLLEGISHHCSDLKFT</sequence>
<dbReference type="OrthoDB" id="10250730at2759"/>